<evidence type="ECO:0000313" key="2">
    <source>
        <dbReference type="EMBL" id="APH53760.1"/>
    </source>
</evidence>
<dbReference type="EMBL" id="CP018191">
    <property type="protein sequence ID" value="APH53760.1"/>
    <property type="molecule type" value="Genomic_DNA"/>
</dbReference>
<organism evidence="2 3">
    <name type="scientific">Granulibacter bethesdensis</name>
    <dbReference type="NCBI Taxonomy" id="364410"/>
    <lineage>
        <taxon>Bacteria</taxon>
        <taxon>Pseudomonadati</taxon>
        <taxon>Pseudomonadota</taxon>
        <taxon>Alphaproteobacteria</taxon>
        <taxon>Acetobacterales</taxon>
        <taxon>Acetobacteraceae</taxon>
        <taxon>Granulibacter</taxon>
    </lineage>
</organism>
<reference evidence="3" key="1">
    <citation type="submission" date="2016-11" db="EMBL/GenBank/DDBJ databases">
        <title>Comparative genomic and phenotypic analysis of Granulibacter bethesdensis clinical isolates from patients with chronic granulomatous disease.</title>
        <authorList>
            <person name="Zarember K.A."/>
            <person name="Porcella S.F."/>
            <person name="Chu J."/>
            <person name="Ding L."/>
            <person name="Dahlstrom E."/>
            <person name="Barbian K."/>
            <person name="Martens C."/>
            <person name="Sykora L."/>
            <person name="Kramer S."/>
            <person name="Pettinato A.M."/>
            <person name="Hong H."/>
            <person name="Wald G."/>
            <person name="Berg L.J."/>
            <person name="Rogge L.S."/>
            <person name="Greenberg D.E."/>
            <person name="Falcone E.L."/>
            <person name="Neves J.F."/>
            <person name="Simoes M.J."/>
            <person name="Casal M."/>
            <person name="Rodriguez-Lopez F.C."/>
            <person name="Zelazny A."/>
            <person name="Gallin J.I."/>
            <person name="Holland S.M."/>
        </authorList>
    </citation>
    <scope>NUCLEOTIDE SEQUENCE [LARGE SCALE GENOMIC DNA]</scope>
    <source>
        <strain evidence="3">NIH9.1</strain>
    </source>
</reference>
<dbReference type="SUPFAM" id="SSF54001">
    <property type="entry name" value="Cysteine proteinases"/>
    <property type="match status" value="1"/>
</dbReference>
<dbReference type="RefSeq" id="WP_072572006.1">
    <property type="nucleotide sequence ID" value="NZ_CP018191.1"/>
</dbReference>
<feature type="domain" description="Transglutaminase-like" evidence="1">
    <location>
        <begin position="175"/>
        <end position="246"/>
    </location>
</feature>
<name>A0AAC9KD31_9PROT</name>
<sequence>MKFRVRHLTRYRYEDPVDLASHILHLTPRDCRGQHVLTTGLDIDPAPSRRVDGRDHFGNHLSWISLDQSHPVFSVMAESVVEACFPPPPPDEETPAWEEVVALARAGAGAAMEAAEYVFPSVMAPADPDAGRYVAISFPPGRPILTGLRDLLARIRGEFKFRAGITDLHTPVSRVVAQKAGVCQDFSHMVIAGLRWLGLPARYVSGYIRTYPPPGQKRREGTDASHAWVGCWLGPAHGWVDIDPTNNLIVSDEHVVIGWGRDYDDVSPVRGIILGGGRHDMLVSVDLAPLEEEVT</sequence>
<gene>
    <name evidence="2" type="ORF">GbCGDNIH9_0519</name>
</gene>
<dbReference type="Pfam" id="PF01841">
    <property type="entry name" value="Transglut_core"/>
    <property type="match status" value="1"/>
</dbReference>
<dbReference type="PANTHER" id="PTHR33490:SF7">
    <property type="entry name" value="BLR2979 PROTEIN"/>
    <property type="match status" value="1"/>
</dbReference>
<accession>A0AAC9KD31</accession>
<keyword evidence="2" id="KW-0645">Protease</keyword>
<dbReference type="GO" id="GO:0008233">
    <property type="term" value="F:peptidase activity"/>
    <property type="evidence" value="ECO:0007669"/>
    <property type="project" value="UniProtKB-KW"/>
</dbReference>
<dbReference type="SMART" id="SM00460">
    <property type="entry name" value="TGc"/>
    <property type="match status" value="1"/>
</dbReference>
<evidence type="ECO:0000313" key="3">
    <source>
        <dbReference type="Proteomes" id="UP000182373"/>
    </source>
</evidence>
<dbReference type="InterPro" id="IPR013589">
    <property type="entry name" value="Bac_transglu_N"/>
</dbReference>
<dbReference type="InterPro" id="IPR002931">
    <property type="entry name" value="Transglutaminase-like"/>
</dbReference>
<dbReference type="PANTHER" id="PTHR33490">
    <property type="entry name" value="BLR5614 PROTEIN-RELATED"/>
    <property type="match status" value="1"/>
</dbReference>
<proteinExistence type="predicted"/>
<dbReference type="Proteomes" id="UP000182373">
    <property type="component" value="Chromosome"/>
</dbReference>
<dbReference type="Pfam" id="PF08379">
    <property type="entry name" value="Bact_transglu_N"/>
    <property type="match status" value="1"/>
</dbReference>
<dbReference type="Gene3D" id="3.10.620.30">
    <property type="match status" value="1"/>
</dbReference>
<dbReference type="GO" id="GO:0006508">
    <property type="term" value="P:proteolysis"/>
    <property type="evidence" value="ECO:0007669"/>
    <property type="project" value="UniProtKB-KW"/>
</dbReference>
<evidence type="ECO:0000259" key="1">
    <source>
        <dbReference type="SMART" id="SM00460"/>
    </source>
</evidence>
<dbReference type="AlphaFoldDB" id="A0AAC9KD31"/>
<protein>
    <submittedName>
        <fullName evidence="2">Transglutaminase-like enzymes, putative cysteine protease</fullName>
    </submittedName>
</protein>
<dbReference type="InterPro" id="IPR038765">
    <property type="entry name" value="Papain-like_cys_pep_sf"/>
</dbReference>
<keyword evidence="2" id="KW-0378">Hydrolase</keyword>